<feature type="region of interest" description="Disordered" evidence="7">
    <location>
        <begin position="542"/>
        <end position="574"/>
    </location>
</feature>
<reference evidence="10 11" key="1">
    <citation type="submission" date="2019-07" db="EMBL/GenBank/DDBJ databases">
        <title>Draft genome assembly of a fouling barnacle, Amphibalanus amphitrite (Darwin, 1854): The first reference genome for Thecostraca.</title>
        <authorList>
            <person name="Kim W."/>
        </authorList>
    </citation>
    <scope>NUCLEOTIDE SEQUENCE [LARGE SCALE GENOMIC DNA]</scope>
    <source>
        <strain evidence="10">SNU_AA5</strain>
        <tissue evidence="10">Soma without cirri and trophi</tissue>
    </source>
</reference>
<dbReference type="InterPro" id="IPR036236">
    <property type="entry name" value="Znf_C2H2_sf"/>
</dbReference>
<keyword evidence="1" id="KW-0217">Developmental protein</keyword>
<evidence type="ECO:0000313" key="11">
    <source>
        <dbReference type="Proteomes" id="UP000440578"/>
    </source>
</evidence>
<keyword evidence="6" id="KW-0479">Metal-binding</keyword>
<evidence type="ECO:0000259" key="8">
    <source>
        <dbReference type="PROSITE" id="PS50097"/>
    </source>
</evidence>
<dbReference type="InterPro" id="IPR013087">
    <property type="entry name" value="Znf_C2H2_type"/>
</dbReference>
<dbReference type="AlphaFoldDB" id="A0A6A4XFB2"/>
<evidence type="ECO:0000313" key="10">
    <source>
        <dbReference type="EMBL" id="KAF0313172.1"/>
    </source>
</evidence>
<evidence type="ECO:0000256" key="4">
    <source>
        <dbReference type="ARBA" id="ARBA00023242"/>
    </source>
</evidence>
<keyword evidence="6" id="KW-0863">Zinc-finger</keyword>
<dbReference type="GO" id="GO:0005634">
    <property type="term" value="C:nucleus"/>
    <property type="evidence" value="ECO:0007669"/>
    <property type="project" value="UniProtKB-ARBA"/>
</dbReference>
<comment type="caution">
    <text evidence="10">The sequence shown here is derived from an EMBL/GenBank/DDBJ whole genome shotgun (WGS) entry which is preliminary data.</text>
</comment>
<evidence type="ECO:0000256" key="3">
    <source>
        <dbReference type="ARBA" id="ARBA00022902"/>
    </source>
</evidence>
<comment type="function">
    <text evidence="5">Putative transcription factor required for axon growth and guidance in the central and peripheral nervous systems. Repels CNS axons away from the midline by promoting the expression of the midline repellent sli and its receptor robo.</text>
</comment>
<dbReference type="PANTHER" id="PTHR23110">
    <property type="entry name" value="BTB DOMAIN TRANSCRIPTION FACTOR"/>
    <property type="match status" value="1"/>
</dbReference>
<dbReference type="GO" id="GO:0048813">
    <property type="term" value="P:dendrite morphogenesis"/>
    <property type="evidence" value="ECO:0007669"/>
    <property type="project" value="UniProtKB-ARBA"/>
</dbReference>
<dbReference type="Gene3D" id="3.30.160.60">
    <property type="entry name" value="Classic Zinc Finger"/>
    <property type="match status" value="3"/>
</dbReference>
<dbReference type="GO" id="GO:0016199">
    <property type="term" value="P:axon midline choice point recognition"/>
    <property type="evidence" value="ECO:0007669"/>
    <property type="project" value="UniProtKB-ARBA"/>
</dbReference>
<dbReference type="PANTHER" id="PTHR23110:SF111">
    <property type="entry name" value="LONGITUDINALS LACKING PROTEIN, ISOFORMS F_I_K_T"/>
    <property type="match status" value="1"/>
</dbReference>
<dbReference type="GO" id="GO:0045467">
    <property type="term" value="P:R7 cell development"/>
    <property type="evidence" value="ECO:0007669"/>
    <property type="project" value="UniProtKB-ARBA"/>
</dbReference>
<dbReference type="Pfam" id="PF00096">
    <property type="entry name" value="zf-C2H2"/>
    <property type="match status" value="2"/>
</dbReference>
<evidence type="ECO:0000259" key="9">
    <source>
        <dbReference type="PROSITE" id="PS50157"/>
    </source>
</evidence>
<dbReference type="SUPFAM" id="SSF54695">
    <property type="entry name" value="POZ domain"/>
    <property type="match status" value="1"/>
</dbReference>
<dbReference type="PROSITE" id="PS50097">
    <property type="entry name" value="BTB"/>
    <property type="match status" value="1"/>
</dbReference>
<dbReference type="CDD" id="cd18315">
    <property type="entry name" value="BTB_POZ_BAB-like"/>
    <property type="match status" value="1"/>
</dbReference>
<keyword evidence="3" id="KW-0524">Neurogenesis</keyword>
<dbReference type="SMART" id="SM00225">
    <property type="entry name" value="BTB"/>
    <property type="match status" value="1"/>
</dbReference>
<dbReference type="GO" id="GO:0035167">
    <property type="term" value="P:larval lymph gland hemopoiesis"/>
    <property type="evidence" value="ECO:0007669"/>
    <property type="project" value="UniProtKB-ARBA"/>
</dbReference>
<feature type="domain" description="BTB" evidence="8">
    <location>
        <begin position="38"/>
        <end position="103"/>
    </location>
</feature>
<keyword evidence="6" id="KW-0862">Zinc</keyword>
<dbReference type="OrthoDB" id="10261408at2759"/>
<dbReference type="PROSITE" id="PS50157">
    <property type="entry name" value="ZINC_FINGER_C2H2_2"/>
    <property type="match status" value="3"/>
</dbReference>
<dbReference type="SUPFAM" id="SSF57667">
    <property type="entry name" value="beta-beta-alpha zinc fingers"/>
    <property type="match status" value="3"/>
</dbReference>
<dbReference type="EMBL" id="VIIS01000108">
    <property type="protein sequence ID" value="KAF0313172.1"/>
    <property type="molecule type" value="Genomic_DNA"/>
</dbReference>
<dbReference type="InterPro" id="IPR000210">
    <property type="entry name" value="BTB/POZ_dom"/>
</dbReference>
<feature type="compositionally biased region" description="Pro residues" evidence="7">
    <location>
        <begin position="190"/>
        <end position="213"/>
    </location>
</feature>
<dbReference type="Pfam" id="PF00651">
    <property type="entry name" value="BTB"/>
    <property type="match status" value="1"/>
</dbReference>
<dbReference type="GO" id="GO:0006357">
    <property type="term" value="P:regulation of transcription by RNA polymerase II"/>
    <property type="evidence" value="ECO:0007669"/>
    <property type="project" value="TreeGrafter"/>
</dbReference>
<accession>A0A6A4XFB2</accession>
<feature type="region of interest" description="Disordered" evidence="7">
    <location>
        <begin position="123"/>
        <end position="216"/>
    </location>
</feature>
<dbReference type="PROSITE" id="PS00028">
    <property type="entry name" value="ZINC_FINGER_C2H2_1"/>
    <property type="match status" value="3"/>
</dbReference>
<dbReference type="GO" id="GO:0045476">
    <property type="term" value="P:nurse cell apoptotic process"/>
    <property type="evidence" value="ECO:0007669"/>
    <property type="project" value="UniProtKB-ARBA"/>
</dbReference>
<dbReference type="SMART" id="SM00355">
    <property type="entry name" value="ZnF_C2H2"/>
    <property type="match status" value="6"/>
</dbReference>
<feature type="domain" description="C2H2-type" evidence="9">
    <location>
        <begin position="362"/>
        <end position="389"/>
    </location>
</feature>
<feature type="region of interest" description="Disordered" evidence="7">
    <location>
        <begin position="255"/>
        <end position="284"/>
    </location>
</feature>
<feature type="domain" description="C2H2-type" evidence="9">
    <location>
        <begin position="466"/>
        <end position="493"/>
    </location>
</feature>
<sequence length="574" mass="61339">MAPGNDAQGAGKFCLKWDGFHSNLTSVFETLRQGEELVDITLCCEGKKLKAHKMMLSAASPFFRDLLQENPCQHPVFVLRDTRCQDMAAIIEFVYRGSVNVSQAQLASFIQTAELLQIRGLSGDEDAKQRESRPPSVDAVPTEPPPMPAFRGSNRRSASPPGTPQRYRPAPGGRPEPTTPPAKRRRPSAASPPPPPAVLAAPPEPPGAPPPLPDLHEPVVKQEKFEESDEVQVYESSVPPGLEQMIFAPQQYPRAMNSSTGSIPPTPATGVNSSEDSSQGSTRSGHACPVCGQRYWSLASLHNHVSLHRGTTVCPVCSKICSTTSNRNRHMANKHGVQIGWRNGGPVVTPIASAAAGGAAAHVCTQCGAAYRTATSLAHHARLHDGLTLCPICGVAQSRICNLRRHLIRRHRLSREQAVRLIPSRAERLARAAAGGTQPAGAQEAGARTGPAGGAVTLPLQMDASFSCPVCGAVYKSSYSLQQHARVHEGRTLCPVCGVTQSRVTNLRRHLMIRHNLSKERACEMVPLTGGAGGWDRAELTALRRPPPGAGEPQHSLAATASGDGLVHDGERLP</sequence>
<evidence type="ECO:0000256" key="7">
    <source>
        <dbReference type="SAM" id="MobiDB-lite"/>
    </source>
</evidence>
<feature type="region of interest" description="Disordered" evidence="7">
    <location>
        <begin position="430"/>
        <end position="450"/>
    </location>
</feature>
<dbReference type="Gene3D" id="3.30.710.10">
    <property type="entry name" value="Potassium Channel Kv1.1, Chain A"/>
    <property type="match status" value="1"/>
</dbReference>
<protein>
    <submittedName>
        <fullName evidence="10">Protein bric-a-brac 1</fullName>
    </submittedName>
</protein>
<dbReference type="GO" id="GO:0008406">
    <property type="term" value="P:gonad development"/>
    <property type="evidence" value="ECO:0007669"/>
    <property type="project" value="UniProtKB-ARBA"/>
</dbReference>
<dbReference type="GO" id="GO:0007526">
    <property type="term" value="P:larval somatic muscle development"/>
    <property type="evidence" value="ECO:0007669"/>
    <property type="project" value="UniProtKB-ARBA"/>
</dbReference>
<dbReference type="GO" id="GO:0008270">
    <property type="term" value="F:zinc ion binding"/>
    <property type="evidence" value="ECO:0007669"/>
    <property type="project" value="UniProtKB-KW"/>
</dbReference>
<keyword evidence="2" id="KW-0221">Differentiation</keyword>
<feature type="compositionally biased region" description="Low complexity" evidence="7">
    <location>
        <begin position="431"/>
        <end position="447"/>
    </location>
</feature>
<name>A0A6A4XFB2_AMPAM</name>
<dbReference type="GO" id="GO:0007464">
    <property type="term" value="P:R3/R4 cell fate commitment"/>
    <property type="evidence" value="ECO:0007669"/>
    <property type="project" value="UniProtKB-ARBA"/>
</dbReference>
<gene>
    <name evidence="10" type="primary">bab1_2</name>
    <name evidence="10" type="ORF">FJT64_016249</name>
</gene>
<evidence type="ECO:0000256" key="6">
    <source>
        <dbReference type="PROSITE-ProRule" id="PRU00042"/>
    </source>
</evidence>
<keyword evidence="11" id="KW-1185">Reference proteome</keyword>
<feature type="compositionally biased region" description="Polar residues" evidence="7">
    <location>
        <begin position="256"/>
        <end position="284"/>
    </location>
</feature>
<organism evidence="10 11">
    <name type="scientific">Amphibalanus amphitrite</name>
    <name type="common">Striped barnacle</name>
    <name type="synonym">Balanus amphitrite</name>
    <dbReference type="NCBI Taxonomy" id="1232801"/>
    <lineage>
        <taxon>Eukaryota</taxon>
        <taxon>Metazoa</taxon>
        <taxon>Ecdysozoa</taxon>
        <taxon>Arthropoda</taxon>
        <taxon>Crustacea</taxon>
        <taxon>Multicrustacea</taxon>
        <taxon>Cirripedia</taxon>
        <taxon>Thoracica</taxon>
        <taxon>Thoracicalcarea</taxon>
        <taxon>Balanomorpha</taxon>
        <taxon>Balanoidea</taxon>
        <taxon>Balanidae</taxon>
        <taxon>Amphibalaninae</taxon>
        <taxon>Amphibalanus</taxon>
    </lineage>
</organism>
<feature type="domain" description="C2H2-type" evidence="9">
    <location>
        <begin position="286"/>
        <end position="313"/>
    </location>
</feature>
<dbReference type="InterPro" id="IPR051095">
    <property type="entry name" value="Dros_DevTransReg"/>
</dbReference>
<keyword evidence="4" id="KW-0539">Nucleus</keyword>
<dbReference type="InterPro" id="IPR011333">
    <property type="entry name" value="SKP1/BTB/POZ_sf"/>
</dbReference>
<evidence type="ECO:0000256" key="1">
    <source>
        <dbReference type="ARBA" id="ARBA00022473"/>
    </source>
</evidence>
<evidence type="ECO:0000256" key="5">
    <source>
        <dbReference type="ARBA" id="ARBA00037382"/>
    </source>
</evidence>
<evidence type="ECO:0000256" key="2">
    <source>
        <dbReference type="ARBA" id="ARBA00022782"/>
    </source>
</evidence>
<proteinExistence type="predicted"/>
<dbReference type="Proteomes" id="UP000440578">
    <property type="component" value="Unassembled WGS sequence"/>
</dbReference>